<sequence length="114" mass="12951">MCQVSVTQTLVYGTNTQIFVTKAKDNAGDNSTRDLYMICELRYDALLDAFEDASFAFAKRDYKSMLYQEGKCSRFVYDCQRVIGYSVPELSNMSSQMRVLISMSLITTTMLSQS</sequence>
<keyword evidence="5" id="KW-1185">Reference proteome</keyword>
<dbReference type="InterPro" id="IPR035513">
    <property type="entry name" value="Invertase/methylesterase_inhib"/>
</dbReference>
<organism evidence="4 5">
    <name type="scientific">Dorcoceras hygrometricum</name>
    <dbReference type="NCBI Taxonomy" id="472368"/>
    <lineage>
        <taxon>Eukaryota</taxon>
        <taxon>Viridiplantae</taxon>
        <taxon>Streptophyta</taxon>
        <taxon>Embryophyta</taxon>
        <taxon>Tracheophyta</taxon>
        <taxon>Spermatophyta</taxon>
        <taxon>Magnoliopsida</taxon>
        <taxon>eudicotyledons</taxon>
        <taxon>Gunneridae</taxon>
        <taxon>Pentapetalae</taxon>
        <taxon>asterids</taxon>
        <taxon>lamiids</taxon>
        <taxon>Lamiales</taxon>
        <taxon>Gesneriaceae</taxon>
        <taxon>Didymocarpoideae</taxon>
        <taxon>Trichosporeae</taxon>
        <taxon>Loxocarpinae</taxon>
        <taxon>Dorcoceras</taxon>
    </lineage>
</organism>
<dbReference type="Proteomes" id="UP000250235">
    <property type="component" value="Unassembled WGS sequence"/>
</dbReference>
<evidence type="ECO:0000256" key="2">
    <source>
        <dbReference type="ARBA" id="ARBA00023157"/>
    </source>
</evidence>
<accession>A0A2Z7BMM4</accession>
<dbReference type="PANTHER" id="PTHR36710:SF1">
    <property type="entry name" value="F14J9.2 PROTEIN"/>
    <property type="match status" value="1"/>
</dbReference>
<proteinExistence type="inferred from homology"/>
<keyword evidence="1" id="KW-0732">Signal</keyword>
<gene>
    <name evidence="4" type="ORF">F511_32750</name>
</gene>
<evidence type="ECO:0000256" key="3">
    <source>
        <dbReference type="ARBA" id="ARBA00038471"/>
    </source>
</evidence>
<evidence type="ECO:0008006" key="6">
    <source>
        <dbReference type="Google" id="ProtNLM"/>
    </source>
</evidence>
<evidence type="ECO:0000256" key="1">
    <source>
        <dbReference type="ARBA" id="ARBA00022729"/>
    </source>
</evidence>
<evidence type="ECO:0000313" key="5">
    <source>
        <dbReference type="Proteomes" id="UP000250235"/>
    </source>
</evidence>
<evidence type="ECO:0000313" key="4">
    <source>
        <dbReference type="EMBL" id="KZV35584.1"/>
    </source>
</evidence>
<protein>
    <recommendedName>
        <fullName evidence="6">Pectinesterase inhibitor domain-containing protein</fullName>
    </recommendedName>
</protein>
<dbReference type="PANTHER" id="PTHR36710">
    <property type="entry name" value="PECTINESTERASE INHIBITOR-LIKE"/>
    <property type="match status" value="1"/>
</dbReference>
<reference evidence="4 5" key="1">
    <citation type="journal article" date="2015" name="Proc. Natl. Acad. Sci. U.S.A.">
        <title>The resurrection genome of Boea hygrometrica: A blueprint for survival of dehydration.</title>
        <authorList>
            <person name="Xiao L."/>
            <person name="Yang G."/>
            <person name="Zhang L."/>
            <person name="Yang X."/>
            <person name="Zhao S."/>
            <person name="Ji Z."/>
            <person name="Zhou Q."/>
            <person name="Hu M."/>
            <person name="Wang Y."/>
            <person name="Chen M."/>
            <person name="Xu Y."/>
            <person name="Jin H."/>
            <person name="Xiao X."/>
            <person name="Hu G."/>
            <person name="Bao F."/>
            <person name="Hu Y."/>
            <person name="Wan P."/>
            <person name="Li L."/>
            <person name="Deng X."/>
            <person name="Kuang T."/>
            <person name="Xiang C."/>
            <person name="Zhu J.K."/>
            <person name="Oliver M.J."/>
            <person name="He Y."/>
        </authorList>
    </citation>
    <scope>NUCLEOTIDE SEQUENCE [LARGE SCALE GENOMIC DNA]</scope>
    <source>
        <strain evidence="5">cv. XS01</strain>
    </source>
</reference>
<dbReference type="OrthoDB" id="1094948at2759"/>
<keyword evidence="2" id="KW-1015">Disulfide bond</keyword>
<dbReference type="InterPro" id="IPR052421">
    <property type="entry name" value="PCW_Enzyme_Inhibitor"/>
</dbReference>
<comment type="similarity">
    <text evidence="3">Belongs to the PMEI family.</text>
</comment>
<dbReference type="EMBL" id="KV004542">
    <property type="protein sequence ID" value="KZV35584.1"/>
    <property type="molecule type" value="Genomic_DNA"/>
</dbReference>
<dbReference type="Gene3D" id="1.20.140.40">
    <property type="entry name" value="Invertase/pectin methylesterase inhibitor family protein"/>
    <property type="match status" value="1"/>
</dbReference>
<name>A0A2Z7BMM4_9LAMI</name>
<dbReference type="SUPFAM" id="SSF101148">
    <property type="entry name" value="Plant invertase/pectin methylesterase inhibitor"/>
    <property type="match status" value="1"/>
</dbReference>
<dbReference type="AlphaFoldDB" id="A0A2Z7BMM4"/>